<organism evidence="1 2">
    <name type="scientific">Acanthopleuribacter pedis</name>
    <dbReference type="NCBI Taxonomy" id="442870"/>
    <lineage>
        <taxon>Bacteria</taxon>
        <taxon>Pseudomonadati</taxon>
        <taxon>Acidobacteriota</taxon>
        <taxon>Holophagae</taxon>
        <taxon>Acanthopleuribacterales</taxon>
        <taxon>Acanthopleuribacteraceae</taxon>
        <taxon>Acanthopleuribacter</taxon>
    </lineage>
</organism>
<evidence type="ECO:0000313" key="1">
    <source>
        <dbReference type="EMBL" id="MBO1321605.1"/>
    </source>
</evidence>
<name>A0A8J7QKG6_9BACT</name>
<proteinExistence type="predicted"/>
<gene>
    <name evidence="1" type="ORF">J3U88_24215</name>
</gene>
<accession>A0A8J7QKG6</accession>
<protein>
    <submittedName>
        <fullName evidence="1">Uncharacterized protein</fullName>
    </submittedName>
</protein>
<dbReference type="InterPro" id="IPR011042">
    <property type="entry name" value="6-blade_b-propeller_TolB-like"/>
</dbReference>
<keyword evidence="2" id="KW-1185">Reference proteome</keyword>
<dbReference type="Gene3D" id="2.120.10.30">
    <property type="entry name" value="TolB, C-terminal domain"/>
    <property type="match status" value="1"/>
</dbReference>
<dbReference type="Pfam" id="PF17170">
    <property type="entry name" value="DUF5128"/>
    <property type="match status" value="1"/>
</dbReference>
<dbReference type="SUPFAM" id="SSF50969">
    <property type="entry name" value="YVTN repeat-like/Quinoprotein amine dehydrogenase"/>
    <property type="match status" value="1"/>
</dbReference>
<dbReference type="InterPro" id="IPR011044">
    <property type="entry name" value="Quino_amine_DH_bsu"/>
</dbReference>
<dbReference type="RefSeq" id="WP_207861578.1">
    <property type="nucleotide sequence ID" value="NZ_JAFREP010000025.1"/>
</dbReference>
<reference evidence="1" key="1">
    <citation type="submission" date="2021-03" db="EMBL/GenBank/DDBJ databases">
        <authorList>
            <person name="Wang G."/>
        </authorList>
    </citation>
    <scope>NUCLEOTIDE SEQUENCE</scope>
    <source>
        <strain evidence="1">KCTC 12899</strain>
    </source>
</reference>
<comment type="caution">
    <text evidence="1">The sequence shown here is derived from an EMBL/GenBank/DDBJ whole genome shotgun (WGS) entry which is preliminary data.</text>
</comment>
<dbReference type="EMBL" id="JAFREP010000025">
    <property type="protein sequence ID" value="MBO1321605.1"/>
    <property type="molecule type" value="Genomic_DNA"/>
</dbReference>
<sequence>MIALLFLMLMTPSSIPVPQKVFNLDSEMSWHRPLDVAITEGRFFTLDKDDSSLRSFSESGSFLKKFSGRGQAPGESQGASEIAVFDDHLWVCDSVASSLLIFTLEGIYLKAIRLNSSPSNLYQYHNLIVAAPIALDGLFWILDPKTMSTQHSFGIKDTNFIQVPNKKLETLWLASLSTNHQDGIMIGMTWLGDIISLDIPFQHGKFTSNLAQVSDVWDSKDHIFSIQKAGMPAALSINNMFTGPDQLVWMSVLGAQEDQYPSYILRYDPKNHSVVTKINMGDPIRKMRFFPKKNAITLIRSNDQIELYNPEDFSQ</sequence>
<dbReference type="Proteomes" id="UP000664417">
    <property type="component" value="Unassembled WGS sequence"/>
</dbReference>
<dbReference type="AlphaFoldDB" id="A0A8J7QKG6"/>
<evidence type="ECO:0000313" key="2">
    <source>
        <dbReference type="Proteomes" id="UP000664417"/>
    </source>
</evidence>